<proteinExistence type="predicted"/>
<name>A0A2D0NE12_FLAN2</name>
<organism evidence="2 3">
    <name type="scientific">Flavilitoribacter nigricans (strain ATCC 23147 / DSM 23189 / NBRC 102662 / NCIMB 1420 / SS-2)</name>
    <name type="common">Lewinella nigricans</name>
    <dbReference type="NCBI Taxonomy" id="1122177"/>
    <lineage>
        <taxon>Bacteria</taxon>
        <taxon>Pseudomonadati</taxon>
        <taxon>Bacteroidota</taxon>
        <taxon>Saprospiria</taxon>
        <taxon>Saprospirales</taxon>
        <taxon>Lewinellaceae</taxon>
        <taxon>Flavilitoribacter</taxon>
    </lineage>
</organism>
<keyword evidence="3" id="KW-1185">Reference proteome</keyword>
<comment type="caution">
    <text evidence="2">The sequence shown here is derived from an EMBL/GenBank/DDBJ whole genome shotgun (WGS) entry which is preliminary data.</text>
</comment>
<gene>
    <name evidence="2" type="ORF">CRP01_10445</name>
</gene>
<protein>
    <submittedName>
        <fullName evidence="2">Phage tail protein</fullName>
    </submittedName>
</protein>
<reference evidence="2 3" key="1">
    <citation type="submission" date="2017-10" db="EMBL/GenBank/DDBJ databases">
        <title>The draft genome sequence of Lewinella nigricans NBRC 102662.</title>
        <authorList>
            <person name="Wang K."/>
        </authorList>
    </citation>
    <scope>NUCLEOTIDE SEQUENCE [LARGE SCALE GENOMIC DNA]</scope>
    <source>
        <strain evidence="2 3">NBRC 102662</strain>
    </source>
</reference>
<dbReference type="RefSeq" id="WP_099149964.1">
    <property type="nucleotide sequence ID" value="NZ_PDUD01000017.1"/>
</dbReference>
<dbReference type="Pfam" id="PF07484">
    <property type="entry name" value="Collar"/>
    <property type="match status" value="1"/>
</dbReference>
<dbReference type="AlphaFoldDB" id="A0A2D0NE12"/>
<evidence type="ECO:0000313" key="3">
    <source>
        <dbReference type="Proteomes" id="UP000223913"/>
    </source>
</evidence>
<dbReference type="OrthoDB" id="9810174at2"/>
<dbReference type="Proteomes" id="UP000223913">
    <property type="component" value="Unassembled WGS sequence"/>
</dbReference>
<sequence length="176" mass="18049">MNPFLGQIQAFGFGFAARGWAFCDGQLLPIASYTALFSLLGTTFGGDGRTTFALPDLRGRSIVHVGNGPGLSNISWGQKSGAETHTLTTGQLPSHGHVATVHLGTGLANNANGSGANFAANTGGTSIYNNGALGAGMANGNVTVNNNGGNQAFNMRNPYLGIYVSIAMQGIFPSRN</sequence>
<dbReference type="InterPro" id="IPR011083">
    <property type="entry name" value="Phage_tail_collar_dom"/>
</dbReference>
<evidence type="ECO:0000313" key="2">
    <source>
        <dbReference type="EMBL" id="PHN06707.1"/>
    </source>
</evidence>
<dbReference type="EMBL" id="PDUD01000017">
    <property type="protein sequence ID" value="PHN06707.1"/>
    <property type="molecule type" value="Genomic_DNA"/>
</dbReference>
<dbReference type="Gene3D" id="3.90.1340.10">
    <property type="entry name" value="Phage tail collar domain"/>
    <property type="match status" value="1"/>
</dbReference>
<accession>A0A2D0NE12</accession>
<dbReference type="InterPro" id="IPR037053">
    <property type="entry name" value="Phage_tail_collar_dom_sf"/>
</dbReference>
<feature type="domain" description="Phage tail collar" evidence="1">
    <location>
        <begin position="6"/>
        <end position="62"/>
    </location>
</feature>
<evidence type="ECO:0000259" key="1">
    <source>
        <dbReference type="Pfam" id="PF07484"/>
    </source>
</evidence>
<dbReference type="SUPFAM" id="SSF88874">
    <property type="entry name" value="Receptor-binding domain of short tail fibre protein gp12"/>
    <property type="match status" value="1"/>
</dbReference>